<dbReference type="SUPFAM" id="SSF56176">
    <property type="entry name" value="FAD-binding/transporter-associated domain-like"/>
    <property type="match status" value="1"/>
</dbReference>
<dbReference type="Gene3D" id="3.30.465.10">
    <property type="match status" value="1"/>
</dbReference>
<proteinExistence type="predicted"/>
<dbReference type="PROSITE" id="PS51387">
    <property type="entry name" value="FAD_PCMH"/>
    <property type="match status" value="1"/>
</dbReference>
<evidence type="ECO:0000259" key="2">
    <source>
        <dbReference type="PROSITE" id="PS51387"/>
    </source>
</evidence>
<dbReference type="PANTHER" id="PTHR42659">
    <property type="entry name" value="XANTHINE DEHYDROGENASE SUBUNIT C-RELATED"/>
    <property type="match status" value="1"/>
</dbReference>
<comment type="caution">
    <text evidence="3">The sequence shown here is derived from an EMBL/GenBank/DDBJ whole genome shotgun (WGS) entry which is preliminary data.</text>
</comment>
<reference evidence="3" key="1">
    <citation type="journal article" date="2020" name="mSystems">
        <title>Genome- and Community-Level Interaction Insights into Carbon Utilization and Element Cycling Functions of Hydrothermarchaeota in Hydrothermal Sediment.</title>
        <authorList>
            <person name="Zhou Z."/>
            <person name="Liu Y."/>
            <person name="Xu W."/>
            <person name="Pan J."/>
            <person name="Luo Z.H."/>
            <person name="Li M."/>
        </authorList>
    </citation>
    <scope>NUCLEOTIDE SEQUENCE [LARGE SCALE GENOMIC DNA]</scope>
    <source>
        <strain evidence="3">HyVt-527</strain>
    </source>
</reference>
<dbReference type="Pfam" id="PF03450">
    <property type="entry name" value="CO_deh_flav_C"/>
    <property type="match status" value="1"/>
</dbReference>
<dbReference type="Pfam" id="PF00941">
    <property type="entry name" value="FAD_binding_5"/>
    <property type="match status" value="1"/>
</dbReference>
<dbReference type="InterPro" id="IPR016166">
    <property type="entry name" value="FAD-bd_PCMH"/>
</dbReference>
<dbReference type="GO" id="GO:0071949">
    <property type="term" value="F:FAD binding"/>
    <property type="evidence" value="ECO:0007669"/>
    <property type="project" value="InterPro"/>
</dbReference>
<dbReference type="InterPro" id="IPR036683">
    <property type="entry name" value="CO_DH_flav_C_dom_sf"/>
</dbReference>
<evidence type="ECO:0000256" key="1">
    <source>
        <dbReference type="ARBA" id="ARBA00022827"/>
    </source>
</evidence>
<keyword evidence="1" id="KW-0285">Flavoprotein</keyword>
<dbReference type="GO" id="GO:0016491">
    <property type="term" value="F:oxidoreductase activity"/>
    <property type="evidence" value="ECO:0007669"/>
    <property type="project" value="InterPro"/>
</dbReference>
<dbReference type="PANTHER" id="PTHR42659:SF9">
    <property type="entry name" value="XANTHINE DEHYDROGENASE FAD-BINDING SUBUNIT XDHB-RELATED"/>
    <property type="match status" value="1"/>
</dbReference>
<dbReference type="Gene3D" id="3.30.43.10">
    <property type="entry name" value="Uridine Diphospho-n-acetylenolpyruvylglucosamine Reductase, domain 2"/>
    <property type="match status" value="1"/>
</dbReference>
<dbReference type="EMBL" id="DROD01000367">
    <property type="protein sequence ID" value="HHJ52593.1"/>
    <property type="molecule type" value="Genomic_DNA"/>
</dbReference>
<dbReference type="Proteomes" id="UP000886124">
    <property type="component" value="Unassembled WGS sequence"/>
</dbReference>
<feature type="domain" description="FAD-binding PCMH-type" evidence="2">
    <location>
        <begin position="1"/>
        <end position="179"/>
    </location>
</feature>
<dbReference type="InterPro" id="IPR016169">
    <property type="entry name" value="FAD-bd_PCMH_sub2"/>
</dbReference>
<dbReference type="InterPro" id="IPR016167">
    <property type="entry name" value="FAD-bd_PCMH_sub1"/>
</dbReference>
<name>A0A7V5PNZ7_CALAY</name>
<dbReference type="InterPro" id="IPR002346">
    <property type="entry name" value="Mopterin_DH_FAD-bd"/>
</dbReference>
<organism evidence="3">
    <name type="scientific">Caldithrix abyssi</name>
    <dbReference type="NCBI Taxonomy" id="187145"/>
    <lineage>
        <taxon>Bacteria</taxon>
        <taxon>Pseudomonadati</taxon>
        <taxon>Calditrichota</taxon>
        <taxon>Calditrichia</taxon>
        <taxon>Calditrichales</taxon>
        <taxon>Calditrichaceae</taxon>
        <taxon>Caldithrix</taxon>
    </lineage>
</organism>
<keyword evidence="1" id="KW-0274">FAD</keyword>
<gene>
    <name evidence="3" type="ORF">ENJ89_05320</name>
</gene>
<accession>A0A7V5PNZ7</accession>
<dbReference type="SMART" id="SM01092">
    <property type="entry name" value="CO_deh_flav_C"/>
    <property type="match status" value="1"/>
</dbReference>
<dbReference type="AlphaFoldDB" id="A0A7V5PNZ7"/>
<evidence type="ECO:0000313" key="3">
    <source>
        <dbReference type="EMBL" id="HHJ52593.1"/>
    </source>
</evidence>
<dbReference type="InterPro" id="IPR036318">
    <property type="entry name" value="FAD-bd_PCMH-like_sf"/>
</dbReference>
<dbReference type="Gene3D" id="3.30.390.50">
    <property type="entry name" value="CO dehydrogenase flavoprotein, C-terminal domain"/>
    <property type="match status" value="1"/>
</dbReference>
<dbReference type="InterPro" id="IPR051312">
    <property type="entry name" value="Diverse_Substr_Oxidored"/>
</dbReference>
<sequence>MIPAIDYVKPRSLSEALQILSDPQAQAKILAGGTDILPGFHINSRRFREVKTLVDISGLDELRGIRMADDGLHLGAAVTFTDVVKNDDIRQQYPLLSQAAVQVGSVQIRNRATLTGNFVNNAPCADSVPPLLVYDAEIKIRSLKGERRLPLREFLIKPYRTQLQPDEMVTEIFLPPPPAGFEGAFYKLGRRRAVAISRITLALLVKLNDGVIEDIRIASGAVTPIGARFPELEEKARGRQAEPDFLKDLSIAMGERILQITGLRWSSAYKLPVVQQVFYQLLSEVCDKERGERSKDQGNNK</sequence>
<dbReference type="InterPro" id="IPR005107">
    <property type="entry name" value="CO_DH_flav_C"/>
</dbReference>
<protein>
    <submittedName>
        <fullName evidence="3">Xanthine dehydrogenase family protein subunit M</fullName>
    </submittedName>
</protein>
<dbReference type="SUPFAM" id="SSF55447">
    <property type="entry name" value="CO dehydrogenase flavoprotein C-terminal domain-like"/>
    <property type="match status" value="1"/>
</dbReference>